<dbReference type="FunFam" id="3.40.532.10:FF:000006">
    <property type="entry name" value="Ubiquitin carboxyl-terminal hydrolase"/>
    <property type="match status" value="1"/>
</dbReference>
<dbReference type="PRINTS" id="PR00707">
    <property type="entry name" value="UBCTHYDRLASE"/>
</dbReference>
<evidence type="ECO:0000256" key="4">
    <source>
        <dbReference type="ARBA" id="ARBA00022786"/>
    </source>
</evidence>
<keyword evidence="5 8" id="KW-0378">Hydrolase</keyword>
<feature type="domain" description="UCH catalytic" evidence="9">
    <location>
        <begin position="9"/>
        <end position="240"/>
    </location>
</feature>
<comment type="similarity">
    <text evidence="2 7 8">Belongs to the peptidase C12 family.</text>
</comment>
<evidence type="ECO:0000256" key="1">
    <source>
        <dbReference type="ARBA" id="ARBA00000707"/>
    </source>
</evidence>
<evidence type="ECO:0000256" key="7">
    <source>
        <dbReference type="PROSITE-ProRule" id="PRU01393"/>
    </source>
</evidence>
<evidence type="ECO:0000256" key="5">
    <source>
        <dbReference type="ARBA" id="ARBA00022801"/>
    </source>
</evidence>
<dbReference type="PANTHER" id="PTHR10589">
    <property type="entry name" value="UBIQUITIN CARBOXYL-TERMINAL HYDROLASE"/>
    <property type="match status" value="1"/>
</dbReference>
<dbReference type="Proteomes" id="UP000799778">
    <property type="component" value="Unassembled WGS sequence"/>
</dbReference>
<dbReference type="Pfam" id="PF01088">
    <property type="entry name" value="Peptidase_C12"/>
    <property type="match status" value="1"/>
</dbReference>
<dbReference type="RefSeq" id="XP_033382316.1">
    <property type="nucleotide sequence ID" value="XM_033531209.1"/>
</dbReference>
<keyword evidence="3 8" id="KW-0645">Protease</keyword>
<dbReference type="GeneID" id="54288606"/>
<dbReference type="GO" id="GO:0016579">
    <property type="term" value="P:protein deubiquitination"/>
    <property type="evidence" value="ECO:0007669"/>
    <property type="project" value="TreeGrafter"/>
</dbReference>
<dbReference type="PROSITE" id="PS00140">
    <property type="entry name" value="UCH_1"/>
    <property type="match status" value="1"/>
</dbReference>
<comment type="caution">
    <text evidence="7">Lacks conserved residue(s) required for the propagation of feature annotation.</text>
</comment>
<evidence type="ECO:0000259" key="9">
    <source>
        <dbReference type="PROSITE" id="PS52048"/>
    </source>
</evidence>
<dbReference type="EC" id="3.4.19.12" evidence="8"/>
<organism evidence="10 11">
    <name type="scientific">Aaosphaeria arxii CBS 175.79</name>
    <dbReference type="NCBI Taxonomy" id="1450172"/>
    <lineage>
        <taxon>Eukaryota</taxon>
        <taxon>Fungi</taxon>
        <taxon>Dikarya</taxon>
        <taxon>Ascomycota</taxon>
        <taxon>Pezizomycotina</taxon>
        <taxon>Dothideomycetes</taxon>
        <taxon>Pleosporomycetidae</taxon>
        <taxon>Pleosporales</taxon>
        <taxon>Pleosporales incertae sedis</taxon>
        <taxon>Aaosphaeria</taxon>
    </lineage>
</organism>
<dbReference type="InterPro" id="IPR038765">
    <property type="entry name" value="Papain-like_cys_pep_sf"/>
</dbReference>
<name>A0A6A5XMA6_9PLEO</name>
<dbReference type="InterPro" id="IPR036959">
    <property type="entry name" value="Peptidase_C12_UCH_sf"/>
</dbReference>
<dbReference type="Gene3D" id="3.40.532.10">
    <property type="entry name" value="Peptidase C12, ubiquitin carboxyl-terminal hydrolase"/>
    <property type="match status" value="1"/>
</dbReference>
<keyword evidence="4 8" id="KW-0833">Ubl conjugation pathway</keyword>
<evidence type="ECO:0000313" key="10">
    <source>
        <dbReference type="EMBL" id="KAF2013977.1"/>
    </source>
</evidence>
<dbReference type="CDD" id="cd09616">
    <property type="entry name" value="Peptidase_C12_UCH_L1_L3"/>
    <property type="match status" value="1"/>
</dbReference>
<accession>A0A6A5XMA6</accession>
<evidence type="ECO:0000256" key="8">
    <source>
        <dbReference type="RuleBase" id="RU361215"/>
    </source>
</evidence>
<evidence type="ECO:0000256" key="3">
    <source>
        <dbReference type="ARBA" id="ARBA00022670"/>
    </source>
</evidence>
<proteinExistence type="inferred from homology"/>
<gene>
    <name evidence="10" type="ORF">BU24DRAFT_452756</name>
</gene>
<dbReference type="SUPFAM" id="SSF54001">
    <property type="entry name" value="Cysteine proteinases"/>
    <property type="match status" value="1"/>
</dbReference>
<dbReference type="GO" id="GO:0005737">
    <property type="term" value="C:cytoplasm"/>
    <property type="evidence" value="ECO:0007669"/>
    <property type="project" value="TreeGrafter"/>
</dbReference>
<dbReference type="PANTHER" id="PTHR10589:SF17">
    <property type="entry name" value="UBIQUITIN CARBOXYL-TERMINAL HYDROLASE"/>
    <property type="match status" value="1"/>
</dbReference>
<dbReference type="EMBL" id="ML978071">
    <property type="protein sequence ID" value="KAF2013977.1"/>
    <property type="molecule type" value="Genomic_DNA"/>
</dbReference>
<dbReference type="PROSITE" id="PS52048">
    <property type="entry name" value="UCH_DOMAIN"/>
    <property type="match status" value="1"/>
</dbReference>
<keyword evidence="6 8" id="KW-0788">Thiol protease</keyword>
<evidence type="ECO:0000313" key="11">
    <source>
        <dbReference type="Proteomes" id="UP000799778"/>
    </source>
</evidence>
<dbReference type="OrthoDB" id="427186at2759"/>
<evidence type="ECO:0000256" key="2">
    <source>
        <dbReference type="ARBA" id="ARBA00009326"/>
    </source>
</evidence>
<sequence length="241" mass="26490">MGQKTYRKHFIPLESNPDIFTELVHSLGVSESLGFQDVLSLDDPDLLAFIPRPVFALILVFPCADDYDQRVDEENANSPPYDGSGPNEEVVFWKQTIHNACGLYALLHAVSNGDAKDHINSGSILSNLLDAGIPLKPFERAMVLEDSKQLASAYESVARKGDSIAPENPEDEVNFHYICFVKSSKTGNLFQMNGDLNGPIDLGPMKAEDDVLSEKCLQVIHNMVKDNDSNIGFSLMALTSS</sequence>
<evidence type="ECO:0000256" key="6">
    <source>
        <dbReference type="ARBA" id="ARBA00022807"/>
    </source>
</evidence>
<dbReference type="InterPro" id="IPR001578">
    <property type="entry name" value="Peptidase_C12_UCH"/>
</dbReference>
<comment type="catalytic activity">
    <reaction evidence="1 8">
        <text>Thiol-dependent hydrolysis of ester, thioester, amide, peptide and isopeptide bonds formed by the C-terminal Gly of ubiquitin (a 76-residue protein attached to proteins as an intracellular targeting signal).</text>
        <dbReference type="EC" id="3.4.19.12"/>
    </reaction>
</comment>
<dbReference type="GO" id="GO:0004843">
    <property type="term" value="F:cysteine-type deubiquitinase activity"/>
    <property type="evidence" value="ECO:0007669"/>
    <property type="project" value="UniProtKB-EC"/>
</dbReference>
<dbReference type="InterPro" id="IPR057254">
    <property type="entry name" value="UCH_AS"/>
</dbReference>
<dbReference type="GO" id="GO:0006511">
    <property type="term" value="P:ubiquitin-dependent protein catabolic process"/>
    <property type="evidence" value="ECO:0007669"/>
    <property type="project" value="UniProtKB-UniRule"/>
</dbReference>
<dbReference type="AlphaFoldDB" id="A0A6A5XMA6"/>
<keyword evidence="11" id="KW-1185">Reference proteome</keyword>
<protein>
    <recommendedName>
        <fullName evidence="8">Ubiquitin carboxyl-terminal hydrolase</fullName>
        <ecNumber evidence="8">3.4.19.12</ecNumber>
    </recommendedName>
</protein>
<reference evidence="10" key="1">
    <citation type="journal article" date="2020" name="Stud. Mycol.">
        <title>101 Dothideomycetes genomes: a test case for predicting lifestyles and emergence of pathogens.</title>
        <authorList>
            <person name="Haridas S."/>
            <person name="Albert R."/>
            <person name="Binder M."/>
            <person name="Bloem J."/>
            <person name="Labutti K."/>
            <person name="Salamov A."/>
            <person name="Andreopoulos B."/>
            <person name="Baker S."/>
            <person name="Barry K."/>
            <person name="Bills G."/>
            <person name="Bluhm B."/>
            <person name="Cannon C."/>
            <person name="Castanera R."/>
            <person name="Culley D."/>
            <person name="Daum C."/>
            <person name="Ezra D."/>
            <person name="Gonzalez J."/>
            <person name="Henrissat B."/>
            <person name="Kuo A."/>
            <person name="Liang C."/>
            <person name="Lipzen A."/>
            <person name="Lutzoni F."/>
            <person name="Magnuson J."/>
            <person name="Mondo S."/>
            <person name="Nolan M."/>
            <person name="Ohm R."/>
            <person name="Pangilinan J."/>
            <person name="Park H.-J."/>
            <person name="Ramirez L."/>
            <person name="Alfaro M."/>
            <person name="Sun H."/>
            <person name="Tritt A."/>
            <person name="Yoshinaga Y."/>
            <person name="Zwiers L.-H."/>
            <person name="Turgeon B."/>
            <person name="Goodwin S."/>
            <person name="Spatafora J."/>
            <person name="Crous P."/>
            <person name="Grigoriev I."/>
        </authorList>
    </citation>
    <scope>NUCLEOTIDE SEQUENCE</scope>
    <source>
        <strain evidence="10">CBS 175.79</strain>
    </source>
</reference>